<accession>A0ABY4NRK9</accession>
<name>A0ABY4NRK9_9PSEU</name>
<reference evidence="4" key="1">
    <citation type="submission" date="2022-01" db="EMBL/GenBank/DDBJ databases">
        <title>PSI-footprinting approach for the identification of protein synthesis inhibitor producers.</title>
        <authorList>
            <person name="Handel F."/>
            <person name="Kulik A."/>
            <person name="Wex K.W."/>
            <person name="Berscheid A."/>
            <person name="Saur J.S."/>
            <person name="Winkler A."/>
            <person name="Wibberg D."/>
            <person name="Kalinowski J."/>
            <person name="Broetz-Oesterhelt H."/>
            <person name="Mast Y."/>
        </authorList>
    </citation>
    <scope>NUCLEOTIDE SEQUENCE</scope>
    <source>
        <strain evidence="4">KNN 49.3e</strain>
    </source>
</reference>
<dbReference type="SUPFAM" id="SSF55486">
    <property type="entry name" value="Metalloproteases ('zincins'), catalytic domain"/>
    <property type="match status" value="1"/>
</dbReference>
<evidence type="ECO:0000313" key="4">
    <source>
        <dbReference type="EMBL" id="UQS22696.1"/>
    </source>
</evidence>
<feature type="compositionally biased region" description="Basic and acidic residues" evidence="1">
    <location>
        <begin position="1"/>
        <end position="14"/>
    </location>
</feature>
<proteinExistence type="predicted"/>
<dbReference type="EMBL" id="CP091196">
    <property type="protein sequence ID" value="UQS22696.1"/>
    <property type="molecule type" value="Genomic_DNA"/>
</dbReference>
<keyword evidence="2" id="KW-1133">Transmembrane helix</keyword>
<feature type="domain" description="DUF3152" evidence="3">
    <location>
        <begin position="146"/>
        <end position="361"/>
    </location>
</feature>
<feature type="region of interest" description="Disordered" evidence="1">
    <location>
        <begin position="1"/>
        <end position="72"/>
    </location>
</feature>
<keyword evidence="5" id="KW-1185">Reference proteome</keyword>
<evidence type="ECO:0000256" key="1">
    <source>
        <dbReference type="SAM" id="MobiDB-lite"/>
    </source>
</evidence>
<dbReference type="Pfam" id="PF11350">
    <property type="entry name" value="DUF3152"/>
    <property type="match status" value="1"/>
</dbReference>
<gene>
    <name evidence="4" type="ORF">L1857_07625</name>
</gene>
<organism evidence="4 5">
    <name type="scientific">Amycolatopsis thermalba</name>
    <dbReference type="NCBI Taxonomy" id="944492"/>
    <lineage>
        <taxon>Bacteria</taxon>
        <taxon>Bacillati</taxon>
        <taxon>Actinomycetota</taxon>
        <taxon>Actinomycetes</taxon>
        <taxon>Pseudonocardiales</taxon>
        <taxon>Pseudonocardiaceae</taxon>
        <taxon>Amycolatopsis</taxon>
    </lineage>
</organism>
<dbReference type="Gene3D" id="3.40.390.10">
    <property type="entry name" value="Collagenase (Catalytic Domain)"/>
    <property type="match status" value="1"/>
</dbReference>
<sequence>MNRASNGERGEGRRAQYAPPSGRSSVRLSEDRYRPRARRVQAEPLTASWKPPQAQLEQDPEEAREARRRKGRMRRLVGAYGWRAYALPVLVVITVLVVFNTATEPAPPQTNSASQAVDGGAGQGGDSVLSEQPAAPRDLNIPTAELPTGGDFTPGGSMAYHVVPVPNDGVSGKEAGSGGKLYHYTIEVENGIDPASYAGDDAFASAVERTLSDVRSWIGTGKVKLQRVGADYPDIDFRVSLTTPDTAKRPDVCGFSIPFPTSCYSRAFDHRVVINLARWVRGAMAFTDLGLYRQYAINHEVGHALGKSHVGCQENGALAPVMMQQTFGVSNNYVAQLNAVDQYNSKAVPADGKTCVPNAWPVLQFGDSAPAG</sequence>
<evidence type="ECO:0000256" key="2">
    <source>
        <dbReference type="SAM" id="Phobius"/>
    </source>
</evidence>
<keyword evidence="2" id="KW-0812">Transmembrane</keyword>
<protein>
    <submittedName>
        <fullName evidence="4">DUF3152 domain-containing protein</fullName>
    </submittedName>
</protein>
<dbReference type="Proteomes" id="UP000830158">
    <property type="component" value="Chromosome"/>
</dbReference>
<keyword evidence="2" id="KW-0472">Membrane</keyword>
<feature type="transmembrane region" description="Helical" evidence="2">
    <location>
        <begin position="77"/>
        <end position="99"/>
    </location>
</feature>
<evidence type="ECO:0000259" key="3">
    <source>
        <dbReference type="Pfam" id="PF11350"/>
    </source>
</evidence>
<dbReference type="InterPro" id="IPR022603">
    <property type="entry name" value="DUF3152"/>
</dbReference>
<dbReference type="RefSeq" id="WP_167481456.1">
    <property type="nucleotide sequence ID" value="NZ_CP091196.1"/>
</dbReference>
<feature type="region of interest" description="Disordered" evidence="1">
    <location>
        <begin position="105"/>
        <end position="133"/>
    </location>
</feature>
<dbReference type="InterPro" id="IPR024079">
    <property type="entry name" value="MetalloPept_cat_dom_sf"/>
</dbReference>
<evidence type="ECO:0000313" key="5">
    <source>
        <dbReference type="Proteomes" id="UP000830158"/>
    </source>
</evidence>